<keyword evidence="2" id="KW-0378">Hydrolase</keyword>
<dbReference type="GO" id="GO:0046076">
    <property type="term" value="P:dTTP catabolic process"/>
    <property type="evidence" value="ECO:0007669"/>
    <property type="project" value="TreeGrafter"/>
</dbReference>
<feature type="domain" description="NTP pyrophosphohydrolase MazG-like" evidence="1">
    <location>
        <begin position="32"/>
        <end position="105"/>
    </location>
</feature>
<dbReference type="RefSeq" id="WP_167703986.1">
    <property type="nucleotide sequence ID" value="NZ_CP118168.1"/>
</dbReference>
<dbReference type="GO" id="GO:0006203">
    <property type="term" value="P:dGTP catabolic process"/>
    <property type="evidence" value="ECO:0007669"/>
    <property type="project" value="TreeGrafter"/>
</dbReference>
<dbReference type="SUPFAM" id="SSF101386">
    <property type="entry name" value="all-alpha NTP pyrophosphatases"/>
    <property type="match status" value="2"/>
</dbReference>
<dbReference type="GO" id="GO:0047429">
    <property type="term" value="F:nucleoside triphosphate diphosphatase activity"/>
    <property type="evidence" value="ECO:0007669"/>
    <property type="project" value="UniProtKB-EC"/>
</dbReference>
<dbReference type="GO" id="GO:0046047">
    <property type="term" value="P:TTP catabolic process"/>
    <property type="evidence" value="ECO:0007669"/>
    <property type="project" value="TreeGrafter"/>
</dbReference>
<dbReference type="AlphaFoldDB" id="A0A968GCX7"/>
<dbReference type="InterPro" id="IPR048011">
    <property type="entry name" value="NTP-PPase_MazG-like_C"/>
</dbReference>
<dbReference type="GO" id="GO:0046061">
    <property type="term" value="P:dATP catabolic process"/>
    <property type="evidence" value="ECO:0007669"/>
    <property type="project" value="TreeGrafter"/>
</dbReference>
<dbReference type="InterPro" id="IPR004518">
    <property type="entry name" value="MazG-like_dom"/>
</dbReference>
<dbReference type="InterPro" id="IPR048015">
    <property type="entry name" value="NTP-PPase_MazG-like_N"/>
</dbReference>
<dbReference type="PANTHER" id="PTHR30522:SF0">
    <property type="entry name" value="NUCLEOSIDE TRIPHOSPHATE PYROPHOSPHOHYDROLASE"/>
    <property type="match status" value="1"/>
</dbReference>
<protein>
    <submittedName>
        <fullName evidence="2">Nucleoside triphosphate pyrophosphohydrolase</fullName>
        <ecNumber evidence="2">3.6.1.9</ecNumber>
    </submittedName>
</protein>
<reference evidence="2" key="1">
    <citation type="submission" date="2020-03" db="EMBL/GenBank/DDBJ databases">
        <title>Spirochaetal bacteria isolated from arthropods constitute a novel genus Entomospira genus novum within the order Spirochaetales.</title>
        <authorList>
            <person name="Grana-Miraglia L."/>
            <person name="Sikutova S."/>
            <person name="Fingerle V."/>
            <person name="Sing A."/>
            <person name="Castillo-Ramirez S."/>
            <person name="Margos G."/>
            <person name="Rudolf I."/>
        </authorList>
    </citation>
    <scope>NUCLEOTIDE SEQUENCE</scope>
    <source>
        <strain evidence="2">BR208</strain>
    </source>
</reference>
<proteinExistence type="predicted"/>
<evidence type="ECO:0000313" key="3">
    <source>
        <dbReference type="Proteomes" id="UP000752013"/>
    </source>
</evidence>
<dbReference type="NCBIfam" id="NF007113">
    <property type="entry name" value="PRK09562.1"/>
    <property type="match status" value="1"/>
</dbReference>
<dbReference type="GO" id="GO:0046081">
    <property type="term" value="P:dUTP catabolic process"/>
    <property type="evidence" value="ECO:0007669"/>
    <property type="project" value="TreeGrafter"/>
</dbReference>
<evidence type="ECO:0000313" key="2">
    <source>
        <dbReference type="EMBL" id="NIZ47540.1"/>
    </source>
</evidence>
<dbReference type="Pfam" id="PF03819">
    <property type="entry name" value="MazG"/>
    <property type="match status" value="2"/>
</dbReference>
<organism evidence="2 3">
    <name type="scientific">Entomospira nematocerorum</name>
    <dbReference type="NCBI Taxonomy" id="2719987"/>
    <lineage>
        <taxon>Bacteria</taxon>
        <taxon>Pseudomonadati</taxon>
        <taxon>Spirochaetota</taxon>
        <taxon>Spirochaetia</taxon>
        <taxon>Spirochaetales</taxon>
        <taxon>Spirochaetaceae</taxon>
        <taxon>Entomospira</taxon>
    </lineage>
</organism>
<accession>A0A968GCX7</accession>
<name>A0A968GCX7_9SPIO</name>
<dbReference type="GO" id="GO:0046052">
    <property type="term" value="P:UTP catabolic process"/>
    <property type="evidence" value="ECO:0007669"/>
    <property type="project" value="TreeGrafter"/>
</dbReference>
<evidence type="ECO:0000259" key="1">
    <source>
        <dbReference type="Pfam" id="PF03819"/>
    </source>
</evidence>
<keyword evidence="3" id="KW-1185">Reference proteome</keyword>
<dbReference type="InterPro" id="IPR011551">
    <property type="entry name" value="NTP_PyrPHydrolase_MazG"/>
</dbReference>
<dbReference type="Proteomes" id="UP000752013">
    <property type="component" value="Unassembled WGS sequence"/>
</dbReference>
<comment type="caution">
    <text evidence="2">The sequence shown here is derived from an EMBL/GenBank/DDBJ whole genome shotgun (WGS) entry which is preliminary data.</text>
</comment>
<dbReference type="NCBIfam" id="TIGR00444">
    <property type="entry name" value="mazG"/>
    <property type="match status" value="1"/>
</dbReference>
<dbReference type="CDD" id="cd11529">
    <property type="entry name" value="NTP-PPase_MazG_Cterm"/>
    <property type="match status" value="1"/>
</dbReference>
<dbReference type="EMBL" id="JAATLK010000001">
    <property type="protein sequence ID" value="NIZ47540.1"/>
    <property type="molecule type" value="Genomic_DNA"/>
</dbReference>
<dbReference type="EC" id="3.6.1.9" evidence="2"/>
<dbReference type="CDD" id="cd11528">
    <property type="entry name" value="NTP-PPase_MazG_Nterm"/>
    <property type="match status" value="1"/>
</dbReference>
<sequence length="270" mass="30518">MTSQQEAGQFERLNAILRDLRSEHGCPWDKKQTPLSLKKHLLEEVYELFDALDKKDMNAVQEEIGDVYLVTTMMVNIFREKNDTYLVDVLNQLNNKLIRRHPHVFGEAVANDAAEGLALWQSVKALEISNGKEASIGGIFARVGRGLPPLEKSFVLQKEAAKVGFHWDSATDVLVKVDEELDELKEAINMDHDIAHIKEELGDVLFVLACLAGSLQIDISEALHEANNKFLRRFDCVQEELAKKGLVPSGECRKEMEEAWQVAKHQEISK</sequence>
<dbReference type="Gene3D" id="1.10.287.1080">
    <property type="entry name" value="MazG-like"/>
    <property type="match status" value="2"/>
</dbReference>
<gene>
    <name evidence="2" type="primary">mazG</name>
    <name evidence="2" type="ORF">HCT46_06415</name>
</gene>
<dbReference type="PANTHER" id="PTHR30522">
    <property type="entry name" value="NUCLEOSIDE TRIPHOSPHATE PYROPHOSPHOHYDROLASE"/>
    <property type="match status" value="1"/>
</dbReference>
<feature type="domain" description="NTP pyrophosphohydrolase MazG-like" evidence="1">
    <location>
        <begin position="177"/>
        <end position="233"/>
    </location>
</feature>